<evidence type="ECO:0000313" key="2">
    <source>
        <dbReference type="EMBL" id="PVD25541.1"/>
    </source>
</evidence>
<dbReference type="Proteomes" id="UP000245119">
    <property type="component" value="Linkage Group LG8"/>
</dbReference>
<dbReference type="AlphaFoldDB" id="A0A2T7NWJ4"/>
<sequence length="331" mass="35558">MISFAQEKLRREREAILKKMHPGKMLEKNDGSLLGKQENLPVGRGGVVKNSEGPDLGRGRGVIQDSGKGGLMVNVPNNAPGRMPSIGGQHSISANSELEVIPKPLGGMNSQGGYGDQRSHGPDGKLSGIDNPARYSSLTNDMNELDDHRQIETVGALGRSPRFEGPRPVGHRHMGGPADAPRPNNRSYGTSTSPLPELGYSRMPGDMAVACSSMQGTKGPGDHRNLQQPAGDWQRPHGWSQVDRPTSGPVYGDWNSWGSCQQYGYGGGYGTVGETHFQQYNQMSSSYTMPSCLVPSSSISLFLATFTFADRLWPLVLGSLSATLIGHWDSA</sequence>
<comment type="caution">
    <text evidence="2">The sequence shown here is derived from an EMBL/GenBank/DDBJ whole genome shotgun (WGS) entry which is preliminary data.</text>
</comment>
<evidence type="ECO:0000256" key="1">
    <source>
        <dbReference type="SAM" id="MobiDB-lite"/>
    </source>
</evidence>
<name>A0A2T7NWJ4_POMCA</name>
<keyword evidence="3" id="KW-1185">Reference proteome</keyword>
<feature type="region of interest" description="Disordered" evidence="1">
    <location>
        <begin position="27"/>
        <end position="70"/>
    </location>
</feature>
<feature type="region of interest" description="Disordered" evidence="1">
    <location>
        <begin position="105"/>
        <end position="128"/>
    </location>
</feature>
<organism evidence="2 3">
    <name type="scientific">Pomacea canaliculata</name>
    <name type="common">Golden apple snail</name>
    <dbReference type="NCBI Taxonomy" id="400727"/>
    <lineage>
        <taxon>Eukaryota</taxon>
        <taxon>Metazoa</taxon>
        <taxon>Spiralia</taxon>
        <taxon>Lophotrochozoa</taxon>
        <taxon>Mollusca</taxon>
        <taxon>Gastropoda</taxon>
        <taxon>Caenogastropoda</taxon>
        <taxon>Architaenioglossa</taxon>
        <taxon>Ampullarioidea</taxon>
        <taxon>Ampullariidae</taxon>
        <taxon>Pomacea</taxon>
    </lineage>
</organism>
<proteinExistence type="predicted"/>
<gene>
    <name evidence="2" type="ORF">C0Q70_13197</name>
</gene>
<feature type="region of interest" description="Disordered" evidence="1">
    <location>
        <begin position="158"/>
        <end position="192"/>
    </location>
</feature>
<evidence type="ECO:0000313" key="3">
    <source>
        <dbReference type="Proteomes" id="UP000245119"/>
    </source>
</evidence>
<reference evidence="2 3" key="1">
    <citation type="submission" date="2018-04" db="EMBL/GenBank/DDBJ databases">
        <title>The genome of golden apple snail Pomacea canaliculata provides insight into stress tolerance and invasive adaptation.</title>
        <authorList>
            <person name="Liu C."/>
            <person name="Liu B."/>
            <person name="Ren Y."/>
            <person name="Zhang Y."/>
            <person name="Wang H."/>
            <person name="Li S."/>
            <person name="Jiang F."/>
            <person name="Yin L."/>
            <person name="Zhang G."/>
            <person name="Qian W."/>
            <person name="Fan W."/>
        </authorList>
    </citation>
    <scope>NUCLEOTIDE SEQUENCE [LARGE SCALE GENOMIC DNA]</scope>
    <source>
        <strain evidence="2">SZHN2017</strain>
        <tissue evidence="2">Muscle</tissue>
    </source>
</reference>
<protein>
    <submittedName>
        <fullName evidence="2">Uncharacterized protein</fullName>
    </submittedName>
</protein>
<dbReference type="EMBL" id="PZQS01000008">
    <property type="protein sequence ID" value="PVD25541.1"/>
    <property type="molecule type" value="Genomic_DNA"/>
</dbReference>
<accession>A0A2T7NWJ4</accession>